<dbReference type="PANTHER" id="PTHR24373">
    <property type="entry name" value="SLIT RELATED LEUCINE-RICH REPEAT NEURONAL PROTEIN"/>
    <property type="match status" value="1"/>
</dbReference>
<dbReference type="InterPro" id="IPR032675">
    <property type="entry name" value="LRR_dom_sf"/>
</dbReference>
<dbReference type="STRING" id="136037.A0A067RCH3"/>
<keyword evidence="2 5" id="KW-0732">Signal</keyword>
<dbReference type="SMART" id="SM00369">
    <property type="entry name" value="LRR_TYP"/>
    <property type="match status" value="16"/>
</dbReference>
<reference evidence="6 7" key="1">
    <citation type="journal article" date="2014" name="Nat. Commun.">
        <title>Molecular traces of alternative social organization in a termite genome.</title>
        <authorList>
            <person name="Terrapon N."/>
            <person name="Li C."/>
            <person name="Robertson H.M."/>
            <person name="Ji L."/>
            <person name="Meng X."/>
            <person name="Booth W."/>
            <person name="Chen Z."/>
            <person name="Childers C.P."/>
            <person name="Glastad K.M."/>
            <person name="Gokhale K."/>
            <person name="Gowin J."/>
            <person name="Gronenberg W."/>
            <person name="Hermansen R.A."/>
            <person name="Hu H."/>
            <person name="Hunt B.G."/>
            <person name="Huylmans A.K."/>
            <person name="Khalil S.M."/>
            <person name="Mitchell R.D."/>
            <person name="Munoz-Torres M.C."/>
            <person name="Mustard J.A."/>
            <person name="Pan H."/>
            <person name="Reese J.T."/>
            <person name="Scharf M.E."/>
            <person name="Sun F."/>
            <person name="Vogel H."/>
            <person name="Xiao J."/>
            <person name="Yang W."/>
            <person name="Yang Z."/>
            <person name="Yang Z."/>
            <person name="Zhou J."/>
            <person name="Zhu J."/>
            <person name="Brent C.S."/>
            <person name="Elsik C.G."/>
            <person name="Goodisman M.A."/>
            <person name="Liberles D.A."/>
            <person name="Roe R.M."/>
            <person name="Vargo E.L."/>
            <person name="Vilcinskas A."/>
            <person name="Wang J."/>
            <person name="Bornberg-Bauer E."/>
            <person name="Korb J."/>
            <person name="Zhang G."/>
            <person name="Liebig J."/>
        </authorList>
    </citation>
    <scope>NUCLEOTIDE SEQUENCE [LARGE SCALE GENOMIC DNA]</scope>
    <source>
        <tissue evidence="6">Whole organism</tissue>
    </source>
</reference>
<keyword evidence="4" id="KW-0472">Membrane</keyword>
<dbReference type="InterPro" id="IPR001611">
    <property type="entry name" value="Leu-rich_rpt"/>
</dbReference>
<evidence type="ECO:0000256" key="1">
    <source>
        <dbReference type="ARBA" id="ARBA00022614"/>
    </source>
</evidence>
<dbReference type="FunFam" id="3.80.10.10:FF:001164">
    <property type="entry name" value="GH01279p"/>
    <property type="match status" value="1"/>
</dbReference>
<dbReference type="SUPFAM" id="SSF52047">
    <property type="entry name" value="RNI-like"/>
    <property type="match status" value="1"/>
</dbReference>
<dbReference type="OMA" id="NNTFAQM"/>
<protein>
    <submittedName>
        <fullName evidence="6">Insulin-like growth factor-binding protein complex acid labile chain</fullName>
    </submittedName>
</protein>
<keyword evidence="4" id="KW-1133">Transmembrane helix</keyword>
<dbReference type="Pfam" id="PF13855">
    <property type="entry name" value="LRR_8"/>
    <property type="match status" value="5"/>
</dbReference>
<feature type="signal peptide" evidence="5">
    <location>
        <begin position="1"/>
        <end position="28"/>
    </location>
</feature>
<dbReference type="PROSITE" id="PS51450">
    <property type="entry name" value="LRR"/>
    <property type="match status" value="2"/>
</dbReference>
<dbReference type="EMBL" id="KK852549">
    <property type="protein sequence ID" value="KDR21566.1"/>
    <property type="molecule type" value="Genomic_DNA"/>
</dbReference>
<dbReference type="PANTHER" id="PTHR24373:SF385">
    <property type="entry name" value="GH01279P-RELATED"/>
    <property type="match status" value="1"/>
</dbReference>
<dbReference type="InterPro" id="IPR003591">
    <property type="entry name" value="Leu-rich_rpt_typical-subtyp"/>
</dbReference>
<evidence type="ECO:0000313" key="7">
    <source>
        <dbReference type="Proteomes" id="UP000027135"/>
    </source>
</evidence>
<evidence type="ECO:0000313" key="6">
    <source>
        <dbReference type="EMBL" id="KDR21566.1"/>
    </source>
</evidence>
<dbReference type="InParanoid" id="A0A067RCH3"/>
<keyword evidence="7" id="KW-1185">Reference proteome</keyword>
<keyword evidence="1" id="KW-0433">Leucine-rich repeat</keyword>
<gene>
    <name evidence="6" type="ORF">L798_01720</name>
</gene>
<keyword evidence="3" id="KW-0677">Repeat</keyword>
<evidence type="ECO:0000256" key="5">
    <source>
        <dbReference type="SAM" id="SignalP"/>
    </source>
</evidence>
<evidence type="ECO:0000256" key="2">
    <source>
        <dbReference type="ARBA" id="ARBA00022729"/>
    </source>
</evidence>
<keyword evidence="4" id="KW-0812">Transmembrane</keyword>
<evidence type="ECO:0000256" key="3">
    <source>
        <dbReference type="ARBA" id="ARBA00022737"/>
    </source>
</evidence>
<sequence length="768" mass="85898">MWKLWTAGRLRVCVAVLLFVTLGGGTLPELECPEDCDCHYFRINWVTDCSESNFTEIPHEGLSQNVYILNMNSNNVTAVQPFPEDIKLRRLQLADNLLTTLSKDSFAGLAYLLDADFSGNQITHVDTDAFRDSPGLITLELQENPLEPVDGPFLSSRSLMYLDLSDCHLTRLSTQFFTLSTSLNKLDLSGNPLGSIKEGIFDPLTSLEHLKLNRCNMTHIADTAFRNVTNLKTLELSENHLTTVQWTRVLGSLELLEYLDLRKSALNNLPGDAFVKNNWLRSLVLAENELRDLDVATTLGQNLLQLDTLDLSNCHLRGPLSEDAFANATKLRTLLLSGNFLSALDLSVALEPLTRLHKLSLKTCGLTHLPPNTFHRLTALEELDISRNPLNDAFTGILSPLETLQILDMSYSNLSHISRGTFSKMTHLRQLMLSGNHLTDLESGLFQNLTQLRTLELNDCGLNHPPEEDVFSTGIYEDFHELHLSGNPLVITESEPLLPRQLSNVQVLDISKCNLQNLPKDAFKSTPKITKLKLSGNHIGSESRDMEFVTQLPHLESLDLSNCNFNRLSPNVFSNNPNLTSLKLMGNPWKCDCSIHELWEWASVTKGNLAILVGSTTAPEDISTGSGKRKKGLFCHYELNSFPSPKTPSRIRTKDVHASRTWAKYIKESDCVSRGGPKAERYVADRVTEGNTNFYVEDSPPAWIVTVACVSVLIFLSVAAGTGMALLLRRVKKENTGRYSTSTTYLEDMESVKEEDVMPKRRRNQKVV</sequence>
<dbReference type="InterPro" id="IPR050328">
    <property type="entry name" value="Dev_Immune_Receptor"/>
</dbReference>
<dbReference type="SUPFAM" id="SSF52058">
    <property type="entry name" value="L domain-like"/>
    <property type="match status" value="1"/>
</dbReference>
<dbReference type="eggNOG" id="KOG0619">
    <property type="taxonomic scope" value="Eukaryota"/>
</dbReference>
<feature type="transmembrane region" description="Helical" evidence="4">
    <location>
        <begin position="702"/>
        <end position="728"/>
    </location>
</feature>
<dbReference type="Proteomes" id="UP000027135">
    <property type="component" value="Unassembled WGS sequence"/>
</dbReference>
<name>A0A067RCH3_ZOONE</name>
<proteinExistence type="predicted"/>
<dbReference type="Gene3D" id="3.80.10.10">
    <property type="entry name" value="Ribonuclease Inhibitor"/>
    <property type="match status" value="5"/>
</dbReference>
<accession>A0A067RCH3</accession>
<dbReference type="AlphaFoldDB" id="A0A067RCH3"/>
<organism evidence="6 7">
    <name type="scientific">Zootermopsis nevadensis</name>
    <name type="common">Dampwood termite</name>
    <dbReference type="NCBI Taxonomy" id="136037"/>
    <lineage>
        <taxon>Eukaryota</taxon>
        <taxon>Metazoa</taxon>
        <taxon>Ecdysozoa</taxon>
        <taxon>Arthropoda</taxon>
        <taxon>Hexapoda</taxon>
        <taxon>Insecta</taxon>
        <taxon>Pterygota</taxon>
        <taxon>Neoptera</taxon>
        <taxon>Polyneoptera</taxon>
        <taxon>Dictyoptera</taxon>
        <taxon>Blattodea</taxon>
        <taxon>Blattoidea</taxon>
        <taxon>Termitoidae</taxon>
        <taxon>Termopsidae</taxon>
        <taxon>Zootermopsis</taxon>
    </lineage>
</organism>
<dbReference type="OrthoDB" id="1416801at2759"/>
<feature type="chain" id="PRO_5001644977" evidence="5">
    <location>
        <begin position="29"/>
        <end position="768"/>
    </location>
</feature>
<evidence type="ECO:0000256" key="4">
    <source>
        <dbReference type="SAM" id="Phobius"/>
    </source>
</evidence>